<dbReference type="GO" id="GO:0045182">
    <property type="term" value="F:translation regulator activity"/>
    <property type="evidence" value="ECO:0007669"/>
    <property type="project" value="TreeGrafter"/>
</dbReference>
<dbReference type="InterPro" id="IPR004088">
    <property type="entry name" value="KH_dom_type_1"/>
</dbReference>
<dbReference type="GO" id="GO:0030426">
    <property type="term" value="C:growth cone"/>
    <property type="evidence" value="ECO:0007669"/>
    <property type="project" value="UniProtKB-SubCell"/>
</dbReference>
<reference evidence="24" key="2">
    <citation type="submission" date="2025-09" db="UniProtKB">
        <authorList>
            <consortium name="Ensembl"/>
        </authorList>
    </citation>
    <scope>IDENTIFICATION</scope>
</reference>
<feature type="compositionally biased region" description="Basic and acidic residues" evidence="22">
    <location>
        <begin position="479"/>
        <end position="502"/>
    </location>
</feature>
<dbReference type="Pfam" id="PF00013">
    <property type="entry name" value="KH_1"/>
    <property type="match status" value="2"/>
</dbReference>
<evidence type="ECO:0000256" key="7">
    <source>
        <dbReference type="ARBA" id="ARBA00022599"/>
    </source>
</evidence>
<evidence type="ECO:0000256" key="6">
    <source>
        <dbReference type="ARBA" id="ARBA00022491"/>
    </source>
</evidence>
<evidence type="ECO:0000256" key="10">
    <source>
        <dbReference type="ARBA" id="ARBA00022884"/>
    </source>
</evidence>
<dbReference type="CDD" id="cd20471">
    <property type="entry name" value="Tudor_Agenet_FMR1_rpt1"/>
    <property type="match status" value="1"/>
</dbReference>
<accession>A0A3Q0SZX8</accession>
<evidence type="ECO:0000256" key="1">
    <source>
        <dbReference type="ARBA" id="ARBA00004210"/>
    </source>
</evidence>
<dbReference type="FunFam" id="2.30.30.140:FF:000002">
    <property type="entry name" value="Fragile X mental retardation 1, isoform CRA_e"/>
    <property type="match status" value="1"/>
</dbReference>
<evidence type="ECO:0000256" key="21">
    <source>
        <dbReference type="PROSITE-ProRule" id="PRU00117"/>
    </source>
</evidence>
<name>A0A3Q0SZX8_AMPCI</name>
<evidence type="ECO:0000256" key="9">
    <source>
        <dbReference type="ARBA" id="ARBA00022845"/>
    </source>
</evidence>
<dbReference type="GO" id="GO:0032433">
    <property type="term" value="C:filopodium tip"/>
    <property type="evidence" value="ECO:0007669"/>
    <property type="project" value="UniProtKB-SubCell"/>
</dbReference>
<dbReference type="InterPro" id="IPR041560">
    <property type="entry name" value="Tudor_FRM1"/>
</dbReference>
<dbReference type="InterPro" id="IPR040148">
    <property type="entry name" value="FMR1"/>
</dbReference>
<dbReference type="InterPro" id="IPR047440">
    <property type="entry name" value="KH_I_FMR1_rpt2"/>
</dbReference>
<keyword evidence="8" id="KW-0677">Repeat</keyword>
<dbReference type="Pfam" id="PF05641">
    <property type="entry name" value="Agenet"/>
    <property type="match status" value="1"/>
</dbReference>
<dbReference type="InterPro" id="IPR036612">
    <property type="entry name" value="KH_dom_type_1_sf"/>
</dbReference>
<evidence type="ECO:0000256" key="17">
    <source>
        <dbReference type="ARBA" id="ARBA00034102"/>
    </source>
</evidence>
<evidence type="ECO:0000256" key="5">
    <source>
        <dbReference type="ARBA" id="ARBA00022490"/>
    </source>
</evidence>
<dbReference type="Proteomes" id="UP000261340">
    <property type="component" value="Unplaced"/>
</dbReference>
<evidence type="ECO:0000256" key="4">
    <source>
        <dbReference type="ARBA" id="ARBA00006633"/>
    </source>
</evidence>
<dbReference type="InterPro" id="IPR022034">
    <property type="entry name" value="FMR1-like_C_core"/>
</dbReference>
<dbReference type="InterPro" id="IPR047436">
    <property type="entry name" value="Tudor_Agenet_FMR1_rpt2"/>
</dbReference>
<evidence type="ECO:0000256" key="18">
    <source>
        <dbReference type="ARBA" id="ARBA00034111"/>
    </source>
</evidence>
<dbReference type="PANTHER" id="PTHR10603">
    <property type="entry name" value="FRAGILE X MENTAL RETARDATION SYNDROME-RELATED PROTEIN"/>
    <property type="match status" value="1"/>
</dbReference>
<evidence type="ECO:0000256" key="8">
    <source>
        <dbReference type="ARBA" id="ARBA00022737"/>
    </source>
</evidence>
<dbReference type="GO" id="GO:0043488">
    <property type="term" value="P:regulation of mRNA stability"/>
    <property type="evidence" value="ECO:0007669"/>
    <property type="project" value="TreeGrafter"/>
</dbReference>
<keyword evidence="9" id="KW-0810">Translation regulation</keyword>
<comment type="similarity">
    <text evidence="4">Belongs to the FMR1 family.</text>
</comment>
<keyword evidence="13" id="KW-0628">Postsynaptic cell membrane</keyword>
<keyword evidence="6" id="KW-0678">Repressor</keyword>
<evidence type="ECO:0000256" key="3">
    <source>
        <dbReference type="ARBA" id="ARBA00004495"/>
    </source>
</evidence>
<dbReference type="GO" id="GO:0043197">
    <property type="term" value="C:dendritic spine"/>
    <property type="evidence" value="ECO:0007669"/>
    <property type="project" value="UniProtKB-SubCell"/>
</dbReference>
<dbReference type="FunFam" id="3.30.1370.10:FF:000004">
    <property type="entry name" value="Fragile X mental retardation 1, isoform CRA_e"/>
    <property type="match status" value="1"/>
</dbReference>
<evidence type="ECO:0000256" key="13">
    <source>
        <dbReference type="ARBA" id="ARBA00023257"/>
    </source>
</evidence>
<comment type="function">
    <text evidence="19">Multifunctional polyribosome-associated RNA-binding protein that plays a central role in neuronal development and synaptic plasticity through the regulation of alternative mRNA splicing, mRNA stability, mRNA dendritic transport and postsynaptic local protein synthesis of target mRNAs. Acts as an mRNA regulator by mediating formation of some phase-separated membraneless compartment: undergoes liquid-liquid phase separation upon binding to target mRNAs, leading to assemble mRNAs into cytoplasmic ribonucleoprotein granules that concentrate mRNAs with associated regulatory factors. Binds poly(G) and poly(U), and to a lower extent poly(A) and poly(C). Forms a cytoplasmic messenger ribonucleoprotein (mRNP) network by packaging long mRNAs, serving as a scaffold that recruits proteins and signaling molecules. This network facilitates signaling reactions by maintaining proximity between kinases and substrates.</text>
</comment>
<dbReference type="InterPro" id="IPR040472">
    <property type="entry name" value="FMRP_KH0"/>
</dbReference>
<keyword evidence="10 21" id="KW-0694">RNA-binding</keyword>
<feature type="compositionally biased region" description="Gly residues" evidence="22">
    <location>
        <begin position="461"/>
        <end position="478"/>
    </location>
</feature>
<evidence type="ECO:0000256" key="16">
    <source>
        <dbReference type="ARBA" id="ARBA00034100"/>
    </source>
</evidence>
<dbReference type="GO" id="GO:0045727">
    <property type="term" value="P:positive regulation of translation"/>
    <property type="evidence" value="ECO:0007669"/>
    <property type="project" value="TreeGrafter"/>
</dbReference>
<dbReference type="AlphaFoldDB" id="A0A3Q0SZX8"/>
<evidence type="ECO:0000256" key="2">
    <source>
        <dbReference type="ARBA" id="ARBA00004484"/>
    </source>
</evidence>
<dbReference type="GO" id="GO:0048170">
    <property type="term" value="P:positive regulation of long-term neuronal synaptic plasticity"/>
    <property type="evidence" value="ECO:0007669"/>
    <property type="project" value="TreeGrafter"/>
</dbReference>
<dbReference type="GO" id="GO:0099577">
    <property type="term" value="P:regulation of translation at presynapse, modulating synaptic transmission"/>
    <property type="evidence" value="ECO:0007669"/>
    <property type="project" value="TreeGrafter"/>
</dbReference>
<dbReference type="GO" id="GO:0000775">
    <property type="term" value="C:chromosome, centromeric region"/>
    <property type="evidence" value="ECO:0007669"/>
    <property type="project" value="UniProtKB-SubCell"/>
</dbReference>
<keyword evidence="25" id="KW-1185">Reference proteome</keyword>
<dbReference type="GO" id="GO:0051028">
    <property type="term" value="P:mRNA transport"/>
    <property type="evidence" value="ECO:0007669"/>
    <property type="project" value="UniProtKB-KW"/>
</dbReference>
<comment type="subunit">
    <text evidence="20">Homodimer. Heterodimer.</text>
</comment>
<dbReference type="GO" id="GO:0005730">
    <property type="term" value="C:nucleolus"/>
    <property type="evidence" value="ECO:0007669"/>
    <property type="project" value="UniProtKB-SubCell"/>
</dbReference>
<keyword evidence="7" id="KW-0771">Synaptosome</keyword>
<dbReference type="FunFam" id="3.30.1370.10:FF:000054">
    <property type="entry name" value="Fragile X mental retardation protein 1"/>
    <property type="match status" value="1"/>
</dbReference>
<dbReference type="PROSITE" id="PS51641">
    <property type="entry name" value="AGENET_LIKE"/>
    <property type="match status" value="2"/>
</dbReference>
<evidence type="ECO:0000256" key="11">
    <source>
        <dbReference type="ARBA" id="ARBA00022902"/>
    </source>
</evidence>
<evidence type="ECO:0000313" key="25">
    <source>
        <dbReference type="Proteomes" id="UP000261340"/>
    </source>
</evidence>
<evidence type="ECO:0000256" key="14">
    <source>
        <dbReference type="ARBA" id="ARBA00023273"/>
    </source>
</evidence>
<evidence type="ECO:0000256" key="15">
    <source>
        <dbReference type="ARBA" id="ARBA00023274"/>
    </source>
</evidence>
<comment type="subcellular location">
    <subcellularLocation>
        <location evidence="3">Cell projection</location>
        <location evidence="3">Filopodium tip</location>
    </subcellularLocation>
    <subcellularLocation>
        <location evidence="1">Cytoplasm</location>
        <location evidence="1">Stress granule</location>
    </subcellularLocation>
    <subcellularLocation>
        <location evidence="2">Perikaryon</location>
    </subcellularLocation>
    <subcellularLocation>
        <location evidence="16">Postsynaptic cell membrane</location>
    </subcellularLocation>
    <subcellularLocation>
        <location evidence="18">Presynaptic cell membrane</location>
    </subcellularLocation>
    <subcellularLocation>
        <location evidence="17">Synapse</location>
        <location evidence="17">Synaptosome</location>
    </subcellularLocation>
</comment>
<evidence type="ECO:0000256" key="20">
    <source>
        <dbReference type="ARBA" id="ARBA00062475"/>
    </source>
</evidence>
<evidence type="ECO:0000256" key="12">
    <source>
        <dbReference type="ARBA" id="ARBA00023018"/>
    </source>
</evidence>
<protein>
    <submittedName>
        <fullName evidence="24">Fragile X messenger ribonucleoprotein 1</fullName>
    </submittedName>
</protein>
<dbReference type="SUPFAM" id="SSF54791">
    <property type="entry name" value="Eukaryotic type KH-domain (KH-domain type I)"/>
    <property type="match status" value="2"/>
</dbReference>
<dbReference type="Pfam" id="PF18336">
    <property type="entry name" value="Tudor_FRX1"/>
    <property type="match status" value="1"/>
</dbReference>
<dbReference type="PROSITE" id="PS50084">
    <property type="entry name" value="KH_TYPE_1"/>
    <property type="match status" value="2"/>
</dbReference>
<dbReference type="InterPro" id="IPR004087">
    <property type="entry name" value="KH_dom"/>
</dbReference>
<feature type="domain" description="Agenet-like" evidence="23">
    <location>
        <begin position="63"/>
        <end position="115"/>
    </location>
</feature>
<sequence length="522" mass="58595">MEELVVEVRGTSGAFYKAFVKDVHEGSVTVAFENNWQPERQIPFQDVRFPPPTGFCKEINESDEVEVYSRANDKEPCGWWLAKVRMVKGEFYVIEYAACEATLNEIVTLERLRPVNPNKPATKTTFIKIRLDVPEDLRQMCSKESAHKDFKKAVGAFSVTYDSEKNYILYTVIFSIDPLNEVTTKRANMMSDMHFRSLRTKLSLMLRNEEASRQLESSRQLASRFHEQFAVRDDLMGLAIGTHGANIQQARKVPGVTNIDLDEETCTFHIYGEDQDAVRIARSFLEFSEDVIKVPRNLVGKVIGKNGKLIQEVVDKSGVVRVRIEPENDKKTSGMVPFVFVGTKESISNATVLLDYHLNYLKEVDQLRLERLQIDEQLRQIGGSGGGGTGPRNPKDKTYVFDNGMGLGMGRGGRGGRGRRGGGTESDHRDELSDWSLAPTEELMTGGGTLPRRTDGRKRAGGGGPRGRGGRGRGGGGYKGEDMHWNDARPRHIRDSKTRGQEDTLQVTLKKRPLINYLHCHV</sequence>
<keyword evidence="12" id="KW-0770">Synapse</keyword>
<dbReference type="GO" id="GO:0048513">
    <property type="term" value="P:animal organ development"/>
    <property type="evidence" value="ECO:0007669"/>
    <property type="project" value="TreeGrafter"/>
</dbReference>
<organism evidence="24 25">
    <name type="scientific">Amphilophus citrinellus</name>
    <name type="common">Midas cichlid</name>
    <name type="synonym">Cichlasoma citrinellum</name>
    <dbReference type="NCBI Taxonomy" id="61819"/>
    <lineage>
        <taxon>Eukaryota</taxon>
        <taxon>Metazoa</taxon>
        <taxon>Chordata</taxon>
        <taxon>Craniata</taxon>
        <taxon>Vertebrata</taxon>
        <taxon>Euteleostomi</taxon>
        <taxon>Actinopterygii</taxon>
        <taxon>Neopterygii</taxon>
        <taxon>Teleostei</taxon>
        <taxon>Neoteleostei</taxon>
        <taxon>Acanthomorphata</taxon>
        <taxon>Ovalentaria</taxon>
        <taxon>Cichlomorphae</taxon>
        <taxon>Cichliformes</taxon>
        <taxon>Cichlidae</taxon>
        <taxon>New World cichlids</taxon>
        <taxon>Cichlasomatinae</taxon>
        <taxon>Heroini</taxon>
        <taxon>Amphilophus</taxon>
    </lineage>
</organism>
<dbReference type="GO" id="GO:0003730">
    <property type="term" value="F:mRNA 3'-UTR binding"/>
    <property type="evidence" value="ECO:0007669"/>
    <property type="project" value="TreeGrafter"/>
</dbReference>
<evidence type="ECO:0000259" key="23">
    <source>
        <dbReference type="PROSITE" id="PS51641"/>
    </source>
</evidence>
<dbReference type="InterPro" id="IPR047431">
    <property type="entry name" value="Tudor_Agenet_FMR1_rpt1"/>
</dbReference>
<keyword evidence="15" id="KW-0687">Ribonucleoprotein</keyword>
<dbReference type="GO" id="GO:0007399">
    <property type="term" value="P:nervous system development"/>
    <property type="evidence" value="ECO:0007669"/>
    <property type="project" value="UniProtKB-KW"/>
</dbReference>
<reference evidence="24" key="1">
    <citation type="submission" date="2025-08" db="UniProtKB">
        <authorList>
            <consortium name="Ensembl"/>
        </authorList>
    </citation>
    <scope>IDENTIFICATION</scope>
</reference>
<dbReference type="GO" id="GO:0045211">
    <property type="term" value="C:postsynaptic membrane"/>
    <property type="evidence" value="ECO:0007669"/>
    <property type="project" value="UniProtKB-SubCell"/>
</dbReference>
<dbReference type="GO" id="GO:0010494">
    <property type="term" value="C:cytoplasmic stress granule"/>
    <property type="evidence" value="ECO:0007669"/>
    <property type="project" value="UniProtKB-SubCell"/>
</dbReference>
<dbReference type="GeneTree" id="ENSGT00950000183189"/>
<keyword evidence="13" id="KW-0472">Membrane</keyword>
<keyword evidence="5" id="KW-0963">Cytoplasm</keyword>
<dbReference type="GO" id="GO:0006397">
    <property type="term" value="P:mRNA processing"/>
    <property type="evidence" value="ECO:0007669"/>
    <property type="project" value="UniProtKB-KW"/>
</dbReference>
<dbReference type="Gene3D" id="2.30.30.140">
    <property type="match status" value="2"/>
</dbReference>
<dbReference type="FunFam" id="2.30.30.140:FF:000001">
    <property type="entry name" value="Fragile X mental retardation 1, isoform CRA_e"/>
    <property type="match status" value="1"/>
</dbReference>
<evidence type="ECO:0000313" key="24">
    <source>
        <dbReference type="Ensembl" id="ENSACIP00000029327.1"/>
    </source>
</evidence>
<evidence type="ECO:0000256" key="22">
    <source>
        <dbReference type="SAM" id="MobiDB-lite"/>
    </source>
</evidence>
<keyword evidence="14" id="KW-0966">Cell projection</keyword>
<dbReference type="GO" id="GO:0042734">
    <property type="term" value="C:presynaptic membrane"/>
    <property type="evidence" value="ECO:0007669"/>
    <property type="project" value="UniProtKB-SubCell"/>
</dbReference>
<dbReference type="GO" id="GO:1990904">
    <property type="term" value="C:ribonucleoprotein complex"/>
    <property type="evidence" value="ECO:0007669"/>
    <property type="project" value="UniProtKB-KW"/>
</dbReference>
<dbReference type="Ensembl" id="ENSACIT00000030105.1">
    <property type="protein sequence ID" value="ENSACIP00000029327.1"/>
    <property type="gene ID" value="ENSACIG00000022552.1"/>
</dbReference>
<dbReference type="Gene3D" id="3.30.1370.10">
    <property type="entry name" value="K Homology domain, type 1"/>
    <property type="match status" value="2"/>
</dbReference>
<keyword evidence="11" id="KW-0524">Neurogenesis</keyword>
<dbReference type="GO" id="GO:0008380">
    <property type="term" value="P:RNA splicing"/>
    <property type="evidence" value="ECO:0007669"/>
    <property type="project" value="UniProtKB-KW"/>
</dbReference>
<dbReference type="CDD" id="cd22509">
    <property type="entry name" value="KH_I_FMR1_rpt2"/>
    <property type="match status" value="1"/>
</dbReference>
<dbReference type="GO" id="GO:0043204">
    <property type="term" value="C:perikaryon"/>
    <property type="evidence" value="ECO:0007669"/>
    <property type="project" value="UniProtKB-SubCell"/>
</dbReference>
<dbReference type="Pfam" id="PF12235">
    <property type="entry name" value="FXMRP1_C_core"/>
    <property type="match status" value="1"/>
</dbReference>
<dbReference type="SMART" id="SM00322">
    <property type="entry name" value="KH"/>
    <property type="match status" value="2"/>
</dbReference>
<feature type="region of interest" description="Disordered" evidence="22">
    <location>
        <begin position="380"/>
        <end position="503"/>
    </location>
</feature>
<evidence type="ECO:0000256" key="19">
    <source>
        <dbReference type="ARBA" id="ARBA00059009"/>
    </source>
</evidence>
<feature type="domain" description="Agenet-like" evidence="23">
    <location>
        <begin position="4"/>
        <end position="50"/>
    </location>
</feature>
<dbReference type="Pfam" id="PF17904">
    <property type="entry name" value="KH_9"/>
    <property type="match status" value="1"/>
</dbReference>
<dbReference type="InterPro" id="IPR008395">
    <property type="entry name" value="Agenet-like_dom"/>
</dbReference>
<dbReference type="CDD" id="cd20474">
    <property type="entry name" value="Tudor_Agenet_FMR1_rpt2"/>
    <property type="match status" value="1"/>
</dbReference>
<dbReference type="CDD" id="cd22512">
    <property type="entry name" value="KH_I_FMR1_rpt3"/>
    <property type="match status" value="1"/>
</dbReference>
<proteinExistence type="inferred from homology"/>
<dbReference type="PANTHER" id="PTHR10603:SF4">
    <property type="entry name" value="FRAGILE X MESSENGER RIBONUCLEOPROTEIN 1"/>
    <property type="match status" value="1"/>
</dbReference>
<dbReference type="GO" id="GO:0048471">
    <property type="term" value="C:perinuclear region of cytoplasm"/>
    <property type="evidence" value="ECO:0007669"/>
    <property type="project" value="UniProtKB-SubCell"/>
</dbReference>